<dbReference type="Proteomes" id="UP001189429">
    <property type="component" value="Unassembled WGS sequence"/>
</dbReference>
<accession>A0ABN9TSN6</accession>
<evidence type="ECO:0000256" key="1">
    <source>
        <dbReference type="SAM" id="MobiDB-lite"/>
    </source>
</evidence>
<feature type="compositionally biased region" description="Low complexity" evidence="1">
    <location>
        <begin position="108"/>
        <end position="120"/>
    </location>
</feature>
<protein>
    <submittedName>
        <fullName evidence="2">Uncharacterized protein</fullName>
    </submittedName>
</protein>
<feature type="region of interest" description="Disordered" evidence="1">
    <location>
        <begin position="108"/>
        <end position="257"/>
    </location>
</feature>
<feature type="region of interest" description="Disordered" evidence="1">
    <location>
        <begin position="24"/>
        <end position="48"/>
    </location>
</feature>
<name>A0ABN9TSN6_9DINO</name>
<feature type="compositionally biased region" description="Low complexity" evidence="1">
    <location>
        <begin position="238"/>
        <end position="247"/>
    </location>
</feature>
<evidence type="ECO:0000313" key="2">
    <source>
        <dbReference type="EMBL" id="CAK0849205.1"/>
    </source>
</evidence>
<reference evidence="2" key="1">
    <citation type="submission" date="2023-10" db="EMBL/GenBank/DDBJ databases">
        <authorList>
            <person name="Chen Y."/>
            <person name="Shah S."/>
            <person name="Dougan E. K."/>
            <person name="Thang M."/>
            <person name="Chan C."/>
        </authorList>
    </citation>
    <scope>NUCLEOTIDE SEQUENCE [LARGE SCALE GENOMIC DNA]</scope>
</reference>
<proteinExistence type="predicted"/>
<gene>
    <name evidence="2" type="ORF">PCOR1329_LOCUS41952</name>
</gene>
<sequence length="257" mass="27327">MTPMQGSVRDPDAVVMSRITKVKAELSRGDKKRSTSRGEGGAQEETLEEFVSTNKLCKRIEEELLKLTKAQQGTVMGTDGGRNGFVLLGVVRDPDAVVLSRINRVKADAAGGTRAAAAAPARRDQRRGRSRSYSDYYDDYSYTPSPEAPEGSTRRRRGRRSRGKRRRSTGMARRGGGGRGSAAAGAAPMPTLAIRSGRCPGSGAPRSPWAPAAACTDRGAPGGVGASRRCARWRRASRAGGRPPAGGQTAHRQPPAR</sequence>
<keyword evidence="3" id="KW-1185">Reference proteome</keyword>
<feature type="compositionally biased region" description="Basic and acidic residues" evidence="1">
    <location>
        <begin position="24"/>
        <end position="33"/>
    </location>
</feature>
<feature type="compositionally biased region" description="Basic residues" evidence="1">
    <location>
        <begin position="154"/>
        <end position="168"/>
    </location>
</feature>
<feature type="compositionally biased region" description="Low complexity" evidence="1">
    <location>
        <begin position="131"/>
        <end position="145"/>
    </location>
</feature>
<organism evidence="2 3">
    <name type="scientific">Prorocentrum cordatum</name>
    <dbReference type="NCBI Taxonomy" id="2364126"/>
    <lineage>
        <taxon>Eukaryota</taxon>
        <taxon>Sar</taxon>
        <taxon>Alveolata</taxon>
        <taxon>Dinophyceae</taxon>
        <taxon>Prorocentrales</taxon>
        <taxon>Prorocentraceae</taxon>
        <taxon>Prorocentrum</taxon>
    </lineage>
</organism>
<evidence type="ECO:0000313" key="3">
    <source>
        <dbReference type="Proteomes" id="UP001189429"/>
    </source>
</evidence>
<comment type="caution">
    <text evidence="2">The sequence shown here is derived from an EMBL/GenBank/DDBJ whole genome shotgun (WGS) entry which is preliminary data.</text>
</comment>
<dbReference type="EMBL" id="CAUYUJ010015042">
    <property type="protein sequence ID" value="CAK0849205.1"/>
    <property type="molecule type" value="Genomic_DNA"/>
</dbReference>